<sequence length="132" mass="14159">MTGFKNFILRGNLVDLAVAVIIGTAFAAVVTAFTGTLLSAIAKVTGGKQPNFDDYAPGDIEVGPFLTALVAFLILAAVVYFFVVTPYVKAKERFFPSPQPGTPEDIKLLQEIRDLLRAQQDGGRAITTDPVE</sequence>
<gene>
    <name evidence="6" type="ORF">ACFFRI_06685</name>
</gene>
<dbReference type="EMBL" id="JBHMDG010000008">
    <property type="protein sequence ID" value="MFB9312726.1"/>
    <property type="molecule type" value="Genomic_DNA"/>
</dbReference>
<protein>
    <submittedName>
        <fullName evidence="6">MscL family protein</fullName>
    </submittedName>
</protein>
<evidence type="ECO:0000256" key="3">
    <source>
        <dbReference type="ARBA" id="ARBA00022989"/>
    </source>
</evidence>
<dbReference type="Proteomes" id="UP001589750">
    <property type="component" value="Unassembled WGS sequence"/>
</dbReference>
<evidence type="ECO:0000313" key="7">
    <source>
        <dbReference type="Proteomes" id="UP001589750"/>
    </source>
</evidence>
<comment type="subcellular location">
    <subcellularLocation>
        <location evidence="1">Membrane</location>
        <topology evidence="1">Multi-pass membrane protein</topology>
    </subcellularLocation>
</comment>
<reference evidence="6 7" key="1">
    <citation type="submission" date="2024-09" db="EMBL/GenBank/DDBJ databases">
        <authorList>
            <person name="Sun Q."/>
            <person name="Mori K."/>
        </authorList>
    </citation>
    <scope>NUCLEOTIDE SEQUENCE [LARGE SCALE GENOMIC DNA]</scope>
    <source>
        <strain evidence="6 7">JCM 9626</strain>
    </source>
</reference>
<keyword evidence="4 5" id="KW-0472">Membrane</keyword>
<evidence type="ECO:0000256" key="5">
    <source>
        <dbReference type="SAM" id="Phobius"/>
    </source>
</evidence>
<dbReference type="RefSeq" id="WP_140008106.1">
    <property type="nucleotide sequence ID" value="NZ_JBHMDG010000008.1"/>
</dbReference>
<keyword evidence="7" id="KW-1185">Reference proteome</keyword>
<dbReference type="InterPro" id="IPR019823">
    <property type="entry name" value="Mechanosensitive_channel_CS"/>
</dbReference>
<evidence type="ECO:0000256" key="2">
    <source>
        <dbReference type="ARBA" id="ARBA00022692"/>
    </source>
</evidence>
<dbReference type="Gene3D" id="1.10.1200.120">
    <property type="entry name" value="Large-conductance mechanosensitive channel, MscL, domain 1"/>
    <property type="match status" value="1"/>
</dbReference>
<organism evidence="6 7">
    <name type="scientific">Nocardioides plantarum</name>
    <dbReference type="NCBI Taxonomy" id="29299"/>
    <lineage>
        <taxon>Bacteria</taxon>
        <taxon>Bacillati</taxon>
        <taxon>Actinomycetota</taxon>
        <taxon>Actinomycetes</taxon>
        <taxon>Propionibacteriales</taxon>
        <taxon>Nocardioidaceae</taxon>
        <taxon>Nocardioides</taxon>
    </lineage>
</organism>
<comment type="caution">
    <text evidence="6">The sequence shown here is derived from an EMBL/GenBank/DDBJ whole genome shotgun (WGS) entry which is preliminary data.</text>
</comment>
<dbReference type="InterPro" id="IPR036019">
    <property type="entry name" value="MscL_channel"/>
</dbReference>
<keyword evidence="3 5" id="KW-1133">Transmembrane helix</keyword>
<evidence type="ECO:0000313" key="6">
    <source>
        <dbReference type="EMBL" id="MFB9312726.1"/>
    </source>
</evidence>
<evidence type="ECO:0000256" key="4">
    <source>
        <dbReference type="ARBA" id="ARBA00023136"/>
    </source>
</evidence>
<keyword evidence="2 5" id="KW-0812">Transmembrane</keyword>
<dbReference type="PANTHER" id="PTHR30266">
    <property type="entry name" value="MECHANOSENSITIVE CHANNEL MSCL"/>
    <property type="match status" value="1"/>
</dbReference>
<dbReference type="Pfam" id="PF01741">
    <property type="entry name" value="MscL"/>
    <property type="match status" value="1"/>
</dbReference>
<dbReference type="SUPFAM" id="SSF81330">
    <property type="entry name" value="Gated mechanosensitive channel"/>
    <property type="match status" value="1"/>
</dbReference>
<proteinExistence type="predicted"/>
<dbReference type="PANTHER" id="PTHR30266:SF2">
    <property type="entry name" value="LARGE-CONDUCTANCE MECHANOSENSITIVE CHANNEL"/>
    <property type="match status" value="1"/>
</dbReference>
<feature type="transmembrane region" description="Helical" evidence="5">
    <location>
        <begin position="62"/>
        <end position="83"/>
    </location>
</feature>
<accession>A0ABV5K7W3</accession>
<name>A0ABV5K7W3_9ACTN</name>
<evidence type="ECO:0000256" key="1">
    <source>
        <dbReference type="ARBA" id="ARBA00004141"/>
    </source>
</evidence>
<dbReference type="InterPro" id="IPR037673">
    <property type="entry name" value="MSC/AndL"/>
</dbReference>
<feature type="transmembrane region" description="Helical" evidence="5">
    <location>
        <begin position="12"/>
        <end position="42"/>
    </location>
</feature>
<dbReference type="PROSITE" id="PS01327">
    <property type="entry name" value="MSCL"/>
    <property type="match status" value="1"/>
</dbReference>